<dbReference type="Gene3D" id="2.60.40.10">
    <property type="entry name" value="Immunoglobulins"/>
    <property type="match status" value="5"/>
</dbReference>
<keyword evidence="2" id="KW-1133">Transmembrane helix</keyword>
<dbReference type="InterPro" id="IPR022409">
    <property type="entry name" value="PKD/Chitinase_dom"/>
</dbReference>
<dbReference type="InterPro" id="IPR013783">
    <property type="entry name" value="Ig-like_fold"/>
</dbReference>
<evidence type="ECO:0000256" key="2">
    <source>
        <dbReference type="SAM" id="Phobius"/>
    </source>
</evidence>
<sequence length="1067" mass="114481">MERGSVAGIFVVSILVLSAVAGVGLSAGFASDGDPPTAMNARSDGAGESVREGVEYARPAERPALGRTGGTRPATDPEDPDPSIVTVQAPDEISVGDSAIIDVYVDNEGGTAGSSSTISMSFPAFDSSRDTDRLQVRRNELTSRNIVGAGETIHTRSGDSASADYALVEGSTESNEWGSGAQKRLSVSVTPETAGTFTVYVRATLTDDGDWKTKFSAPDAGAVDQQGYVVREITIDVVEPKESISIFPEDENGEVPNDPDILLRRASDGETKSLELNARGKCTNCAWFKDSFVDPGSYRAYVKVDSNYWGWRDVTVSEGEGEYITFDRGGTWIRDIELDTDESGGNPRVAPGSEIPVTIDTYKQNHGSDVRVKLYAHEEGTSRPETPTKTISRGVSNGANTYQAELSAPYDEGTYEIDYVVETYFSEFGGYRVTDVVDGQTVRVEAYEPPQIDGSSPGTRELTVKPGETSTFSVSASDPDTASSRLDVQWFVDGTQTVSGSKFQLNPEKYSAGEHDVSVVVGDGSARTEDARASWTVSVVKPPHVTSVTPTDGTVAPGEPIEFSVRADDPNGYAITDYSWSIGGKHLVGERVSYTFGKTGTVTAEVTATNSKGVSTTKTFEVTVSGTSPDITEVGPENRTVRIGESVSFAAKAVDPAGRDVSMSYQWRIDGEDAFTTRTGSRSFTEAGTHRVTVVATNEFGMKSTESFDVKVLNDQPELSVMSPSGGAATVQSKKTVQFVGRVVNEDASNVRVNLRVDGEVIDRKDVSDSPGQVTFRTKFENPGSHSVELVGRDGHGASSSVSWDVKVTSRKPVFESWSPEVGRMTALTPSTWNFSAEARDPEGQSVTYEWSVDGSYVSDGTELRKQFTTHGEHTVSVTAIDPQGVNRTHEWAVVTKSFTVEPNVRNHATEQEVNVDNGTTTFLSVSMQNPQVNNRSAEVEFVIDLPSGVAIKRMANVHASSTGDAVGSATLRPGDEKSMRLGIFVKDESLRGESVTVDYEVRYYPSGRKGDYHSVLDQSSTIDLVGNQETQAEKANQLTVTGSPGFTVVSGLLALGVGILVALRRQ</sequence>
<feature type="compositionally biased region" description="Basic and acidic residues" evidence="1">
    <location>
        <begin position="49"/>
        <end position="61"/>
    </location>
</feature>
<evidence type="ECO:0000313" key="4">
    <source>
        <dbReference type="EMBL" id="GGL68109.1"/>
    </source>
</evidence>
<dbReference type="OrthoDB" id="270106at2157"/>
<dbReference type="Pfam" id="PF18911">
    <property type="entry name" value="PKD_4"/>
    <property type="match status" value="2"/>
</dbReference>
<dbReference type="RefSeq" id="WP_188979949.1">
    <property type="nucleotide sequence ID" value="NZ_BMPG01000004.1"/>
</dbReference>
<evidence type="ECO:0000256" key="1">
    <source>
        <dbReference type="SAM" id="MobiDB-lite"/>
    </source>
</evidence>
<dbReference type="CDD" id="cd00146">
    <property type="entry name" value="PKD"/>
    <property type="match status" value="1"/>
</dbReference>
<feature type="transmembrane region" description="Helical" evidence="2">
    <location>
        <begin position="1046"/>
        <end position="1064"/>
    </location>
</feature>
<protein>
    <recommendedName>
        <fullName evidence="3">PKD domain-containing protein</fullName>
    </recommendedName>
</protein>
<dbReference type="InterPro" id="IPR035986">
    <property type="entry name" value="PKD_dom_sf"/>
</dbReference>
<dbReference type="PROSITE" id="PS50093">
    <property type="entry name" value="PKD"/>
    <property type="match status" value="2"/>
</dbReference>
<dbReference type="Proteomes" id="UP000607197">
    <property type="component" value="Unassembled WGS sequence"/>
</dbReference>
<keyword evidence="5" id="KW-1185">Reference proteome</keyword>
<accession>A0A830FEZ1</accession>
<evidence type="ECO:0000259" key="3">
    <source>
        <dbReference type="PROSITE" id="PS50093"/>
    </source>
</evidence>
<gene>
    <name evidence="4" type="ORF">GCM10009039_27640</name>
</gene>
<dbReference type="EMBL" id="BMPG01000004">
    <property type="protein sequence ID" value="GGL68109.1"/>
    <property type="molecule type" value="Genomic_DNA"/>
</dbReference>
<proteinExistence type="predicted"/>
<dbReference type="SUPFAM" id="SSF49299">
    <property type="entry name" value="PKD domain"/>
    <property type="match status" value="3"/>
</dbReference>
<feature type="region of interest" description="Disordered" evidence="1">
    <location>
        <begin position="28"/>
        <end position="83"/>
    </location>
</feature>
<keyword evidence="2" id="KW-0472">Membrane</keyword>
<name>A0A830FEZ1_9EURY</name>
<dbReference type="AlphaFoldDB" id="A0A830FEZ1"/>
<comment type="caution">
    <text evidence="4">The sequence shown here is derived from an EMBL/GenBank/DDBJ whole genome shotgun (WGS) entry which is preliminary data.</text>
</comment>
<dbReference type="SMART" id="SM00089">
    <property type="entry name" value="PKD"/>
    <property type="match status" value="4"/>
</dbReference>
<feature type="domain" description="PKD" evidence="3">
    <location>
        <begin position="657"/>
        <end position="712"/>
    </location>
</feature>
<keyword evidence="2" id="KW-0812">Transmembrane</keyword>
<feature type="domain" description="PKD" evidence="3">
    <location>
        <begin position="578"/>
        <end position="624"/>
    </location>
</feature>
<organism evidence="4 5">
    <name type="scientific">Halocalculus aciditolerans</name>
    <dbReference type="NCBI Taxonomy" id="1383812"/>
    <lineage>
        <taxon>Archaea</taxon>
        <taxon>Methanobacteriati</taxon>
        <taxon>Methanobacteriota</taxon>
        <taxon>Stenosarchaea group</taxon>
        <taxon>Halobacteria</taxon>
        <taxon>Halobacteriales</taxon>
        <taxon>Halobacteriaceae</taxon>
        <taxon>Halocalculus</taxon>
    </lineage>
</organism>
<reference evidence="4" key="2">
    <citation type="submission" date="2020-09" db="EMBL/GenBank/DDBJ databases">
        <authorList>
            <person name="Sun Q."/>
            <person name="Ohkuma M."/>
        </authorList>
    </citation>
    <scope>NUCLEOTIDE SEQUENCE</scope>
    <source>
        <strain evidence="4">JCM 19596</strain>
    </source>
</reference>
<dbReference type="InterPro" id="IPR000601">
    <property type="entry name" value="PKD_dom"/>
</dbReference>
<evidence type="ECO:0000313" key="5">
    <source>
        <dbReference type="Proteomes" id="UP000607197"/>
    </source>
</evidence>
<reference evidence="4" key="1">
    <citation type="journal article" date="2014" name="Int. J. Syst. Evol. Microbiol.">
        <title>Complete genome sequence of Corynebacterium casei LMG S-19264T (=DSM 44701T), isolated from a smear-ripened cheese.</title>
        <authorList>
            <consortium name="US DOE Joint Genome Institute (JGI-PGF)"/>
            <person name="Walter F."/>
            <person name="Albersmeier A."/>
            <person name="Kalinowski J."/>
            <person name="Ruckert C."/>
        </authorList>
    </citation>
    <scope>NUCLEOTIDE SEQUENCE</scope>
    <source>
        <strain evidence="4">JCM 19596</strain>
    </source>
</reference>